<evidence type="ECO:0000313" key="12">
    <source>
        <dbReference type="Proteomes" id="UP000476820"/>
    </source>
</evidence>
<dbReference type="Proteomes" id="UP000476820">
    <property type="component" value="Unassembled WGS sequence"/>
</dbReference>
<dbReference type="InterPro" id="IPR020930">
    <property type="entry name" value="Ribosomal_uL5_bac-type"/>
</dbReference>
<dbReference type="GO" id="GO:0008097">
    <property type="term" value="F:5S rRNA binding"/>
    <property type="evidence" value="ECO:0007669"/>
    <property type="project" value="InterPro"/>
</dbReference>
<dbReference type="InterPro" id="IPR011035">
    <property type="entry name" value="Ribosomal_bL25/Gln-tRNA_synth"/>
</dbReference>
<name>A0A0L9Y517_CLOBO</name>
<gene>
    <name evidence="7" type="ORF">EXM65_09780</name>
    <name evidence="8" type="ORF">FC774_07430</name>
    <name evidence="9" type="ORF">FDB51_00950</name>
</gene>
<feature type="domain" description="Large ribosomal subunit protein bL25 L25" evidence="5">
    <location>
        <begin position="8"/>
        <end position="90"/>
    </location>
</feature>
<dbReference type="EMBL" id="SWOV01000015">
    <property type="protein sequence ID" value="NFF87705.1"/>
    <property type="molecule type" value="Genomic_DNA"/>
</dbReference>
<dbReference type="InterPro" id="IPR020056">
    <property type="entry name" value="Rbsml_bL25/Gln-tRNA_synth_N"/>
</dbReference>
<protein>
    <submittedName>
        <fullName evidence="8">50S ribosomal protein L25</fullName>
    </submittedName>
</protein>
<keyword evidence="4" id="KW-0687">Ribonucleoprotein</keyword>
<dbReference type="CDD" id="cd00495">
    <property type="entry name" value="Ribosomal_L25_TL5_CTC"/>
    <property type="match status" value="1"/>
</dbReference>
<dbReference type="Gene3D" id="2.170.120.20">
    <property type="entry name" value="Ribosomal protein L25, beta domain"/>
    <property type="match status" value="1"/>
</dbReference>
<keyword evidence="2" id="KW-0694">RNA-binding</keyword>
<evidence type="ECO:0000313" key="11">
    <source>
        <dbReference type="Proteomes" id="UP000473681"/>
    </source>
</evidence>
<evidence type="ECO:0000313" key="10">
    <source>
        <dbReference type="Proteomes" id="UP000472355"/>
    </source>
</evidence>
<accession>A0A0L9Y517</accession>
<evidence type="ECO:0000256" key="1">
    <source>
        <dbReference type="ARBA" id="ARBA00022730"/>
    </source>
</evidence>
<evidence type="ECO:0000259" key="5">
    <source>
        <dbReference type="Pfam" id="PF01386"/>
    </source>
</evidence>
<dbReference type="SUPFAM" id="SSF50715">
    <property type="entry name" value="Ribosomal protein L25-like"/>
    <property type="match status" value="1"/>
</dbReference>
<keyword evidence="3 8" id="KW-0689">Ribosomal protein</keyword>
<dbReference type="GO" id="GO:0006412">
    <property type="term" value="P:translation"/>
    <property type="evidence" value="ECO:0007669"/>
    <property type="project" value="InterPro"/>
</dbReference>
<reference evidence="11 12" key="2">
    <citation type="submission" date="2019-04" db="EMBL/GenBank/DDBJ databases">
        <title>Genome sequencing of Clostridium botulinum Groups I-IV and Clostridium butyricum.</title>
        <authorList>
            <person name="Brunt J."/>
            <person name="Van Vliet A.H.M."/>
            <person name="Stringer S.C."/>
            <person name="Carter A.T."/>
            <person name="Peck M.W."/>
        </authorList>
    </citation>
    <scope>NUCLEOTIDE SEQUENCE [LARGE SCALE GENOMIC DNA]</scope>
    <source>
        <strain evidence="8 12">1605</strain>
        <strain evidence="9 11">CB-K-33E</strain>
    </source>
</reference>
<dbReference type="RefSeq" id="WP_017826679.1">
    <property type="nucleotide sequence ID" value="NZ_JACBBU010000010.1"/>
</dbReference>
<dbReference type="Pfam" id="PF14693">
    <property type="entry name" value="Ribosomal_TL5_C"/>
    <property type="match status" value="1"/>
</dbReference>
<evidence type="ECO:0000313" key="7">
    <source>
        <dbReference type="EMBL" id="NFA42854.1"/>
    </source>
</evidence>
<dbReference type="InterPro" id="IPR020057">
    <property type="entry name" value="Ribosomal_bL25_b-dom"/>
</dbReference>
<evidence type="ECO:0000313" key="8">
    <source>
        <dbReference type="EMBL" id="NFF87705.1"/>
    </source>
</evidence>
<dbReference type="InterPro" id="IPR037121">
    <property type="entry name" value="Ribosomal_bL25_C"/>
</dbReference>
<dbReference type="Pfam" id="PF01386">
    <property type="entry name" value="Ribosomal_L25p"/>
    <property type="match status" value="1"/>
</dbReference>
<proteinExistence type="predicted"/>
<evidence type="ECO:0000313" key="9">
    <source>
        <dbReference type="EMBL" id="NFN33719.1"/>
    </source>
</evidence>
<sequence length="182" mass="20687">MSNVTFKVYERSVKENKKGLRRTGLIPGVIFGEFLKESIPVKMPTGEFNKMITNNNSGSIITLNLNDKKINCVVKEIQKLSPSKILHVSFQSVKPNEKIKMRIPIKYVGQENLETNRLLLETFTPFIDFQGDVEKIPEFLEVNVSKMNCEDKLFVEDISVPDDVLVLTDPKTLLAVITPFVE</sequence>
<keyword evidence="1" id="KW-0699">rRNA-binding</keyword>
<dbReference type="AlphaFoldDB" id="A0A0L9Y517"/>
<reference evidence="7 10" key="1">
    <citation type="submission" date="2019-02" db="EMBL/GenBank/DDBJ databases">
        <title>Genome sequencing of Clostridium botulinum clinical isolates.</title>
        <authorList>
            <person name="Brunt J."/>
            <person name="Van Vliet A.H.M."/>
            <person name="Stringer S.C."/>
            <person name="Grant K.A."/>
            <person name="Carter A.C."/>
            <person name="Peck M.W."/>
        </authorList>
    </citation>
    <scope>NUCLEOTIDE SEQUENCE [LARGE SCALE GENOMIC DNA]</scope>
    <source>
        <strain evidence="7 10">H113700579</strain>
    </source>
</reference>
<dbReference type="GO" id="GO:0022625">
    <property type="term" value="C:cytosolic large ribosomal subunit"/>
    <property type="evidence" value="ECO:0007669"/>
    <property type="project" value="TreeGrafter"/>
</dbReference>
<evidence type="ECO:0000259" key="6">
    <source>
        <dbReference type="Pfam" id="PF14693"/>
    </source>
</evidence>
<dbReference type="GO" id="GO:0003735">
    <property type="term" value="F:structural constituent of ribosome"/>
    <property type="evidence" value="ECO:0007669"/>
    <property type="project" value="InterPro"/>
</dbReference>
<dbReference type="EMBL" id="SGKU01000024">
    <property type="protein sequence ID" value="NFA42854.1"/>
    <property type="molecule type" value="Genomic_DNA"/>
</dbReference>
<dbReference type="Proteomes" id="UP000472355">
    <property type="component" value="Unassembled WGS sequence"/>
</dbReference>
<dbReference type="NCBIfam" id="TIGR00731">
    <property type="entry name" value="bL25_bact_ctc"/>
    <property type="match status" value="1"/>
</dbReference>
<feature type="domain" description="Large ribosomal subunit protein bL25 beta" evidence="6">
    <location>
        <begin position="98"/>
        <end position="178"/>
    </location>
</feature>
<dbReference type="InterPro" id="IPR001021">
    <property type="entry name" value="Ribosomal_bL25_long"/>
</dbReference>
<dbReference type="InterPro" id="IPR029751">
    <property type="entry name" value="Ribosomal_L25_dom"/>
</dbReference>
<evidence type="ECO:0000256" key="4">
    <source>
        <dbReference type="ARBA" id="ARBA00023274"/>
    </source>
</evidence>
<comment type="caution">
    <text evidence="8">The sequence shown here is derived from an EMBL/GenBank/DDBJ whole genome shotgun (WGS) entry which is preliminary data.</text>
</comment>
<organism evidence="8 12">
    <name type="scientific">Clostridium botulinum</name>
    <dbReference type="NCBI Taxonomy" id="1491"/>
    <lineage>
        <taxon>Bacteria</taxon>
        <taxon>Bacillati</taxon>
        <taxon>Bacillota</taxon>
        <taxon>Clostridia</taxon>
        <taxon>Eubacteriales</taxon>
        <taxon>Clostridiaceae</taxon>
        <taxon>Clostridium</taxon>
    </lineage>
</organism>
<evidence type="ECO:0000256" key="3">
    <source>
        <dbReference type="ARBA" id="ARBA00022980"/>
    </source>
</evidence>
<dbReference type="Proteomes" id="UP000473681">
    <property type="component" value="Unassembled WGS sequence"/>
</dbReference>
<dbReference type="PANTHER" id="PTHR33284">
    <property type="entry name" value="RIBOSOMAL PROTEIN L25/GLN-TRNA SYNTHETASE, ANTI-CODON-BINDING DOMAIN-CONTAINING PROTEIN"/>
    <property type="match status" value="1"/>
</dbReference>
<dbReference type="OrthoDB" id="9790002at2"/>
<dbReference type="PANTHER" id="PTHR33284:SF1">
    <property type="entry name" value="RIBOSOMAL PROTEIN L25_GLN-TRNA SYNTHETASE, ANTI-CODON-BINDING DOMAIN-CONTAINING PROTEIN"/>
    <property type="match status" value="1"/>
</dbReference>
<evidence type="ECO:0000256" key="2">
    <source>
        <dbReference type="ARBA" id="ARBA00022884"/>
    </source>
</evidence>
<dbReference type="EMBL" id="SWVK01000001">
    <property type="protein sequence ID" value="NFN33719.1"/>
    <property type="molecule type" value="Genomic_DNA"/>
</dbReference>
<dbReference type="Gene3D" id="2.40.240.10">
    <property type="entry name" value="Ribosomal Protein L25, Chain P"/>
    <property type="match status" value="1"/>
</dbReference>